<evidence type="ECO:0000259" key="1">
    <source>
        <dbReference type="Pfam" id="PF21068"/>
    </source>
</evidence>
<gene>
    <name evidence="2" type="primary">gwsG</name>
    <name evidence="2" type="ORF">ACFSJT_04735</name>
</gene>
<feature type="domain" description="MvdD-like pre-ATP grasp" evidence="1">
    <location>
        <begin position="2"/>
        <end position="74"/>
    </location>
</feature>
<sequence length="328" mass="38498">MILIFSEENEFSTCDIIDWLEYYNNQVIRINGDHKEAIKVNFTMYNDTQHKIILEYNGNRIDLDKVTSFWYRRGGHLRFYQGQRLSNLFTSKLLIKEIAKDLMLETRTLSTYIHKYLSSRCFSIGSIENSLPNKLEMLKIADNTGLTIPKTLITTSKKRLEEFIAKEGEVITKAIGDALHFLGEDEFYCVYTELVTDLDIIPETFFPSLFQQKLEKKYELRTFYLHGEMYSMAIFSQNNTKTEIDFRKYDEEVPNRNVPYKLPNDIEDKIDAFMKAMNLNTGSIDLIFTENNQYVFLEVNPVGQFGMVSTPCNYYLERTVAKKLIHHE</sequence>
<dbReference type="Gene3D" id="3.30.470.20">
    <property type="entry name" value="ATP-grasp fold, B domain"/>
    <property type="match status" value="1"/>
</dbReference>
<keyword evidence="3" id="KW-1185">Reference proteome</keyword>
<dbReference type="SUPFAM" id="SSF56059">
    <property type="entry name" value="Glutathione synthetase ATP-binding domain-like"/>
    <property type="match status" value="1"/>
</dbReference>
<protein>
    <submittedName>
        <fullName evidence="2">Grasp-with-spasm system ATP-grasp peptide maturase</fullName>
    </submittedName>
</protein>
<evidence type="ECO:0000313" key="2">
    <source>
        <dbReference type="EMBL" id="MFD2186087.1"/>
    </source>
</evidence>
<dbReference type="Proteomes" id="UP001597344">
    <property type="component" value="Unassembled WGS sequence"/>
</dbReference>
<dbReference type="InterPro" id="IPR026455">
    <property type="entry name" value="GRASP_w_spasm"/>
</dbReference>
<comment type="caution">
    <text evidence="2">The sequence shown here is derived from an EMBL/GenBank/DDBJ whole genome shotgun (WGS) entry which is preliminary data.</text>
</comment>
<dbReference type="NCBIfam" id="TIGR04192">
    <property type="entry name" value="GRASP_w_spasm"/>
    <property type="match status" value="1"/>
</dbReference>
<evidence type="ECO:0000313" key="3">
    <source>
        <dbReference type="Proteomes" id="UP001597344"/>
    </source>
</evidence>
<dbReference type="Pfam" id="PF21068">
    <property type="entry name" value="ATPgraspMvdD"/>
    <property type="match status" value="1"/>
</dbReference>
<reference evidence="3" key="1">
    <citation type="journal article" date="2019" name="Int. J. Syst. Evol. Microbiol.">
        <title>The Global Catalogue of Microorganisms (GCM) 10K type strain sequencing project: providing services to taxonomists for standard genome sequencing and annotation.</title>
        <authorList>
            <consortium name="The Broad Institute Genomics Platform"/>
            <consortium name="The Broad Institute Genome Sequencing Center for Infectious Disease"/>
            <person name="Wu L."/>
            <person name="Ma J."/>
        </authorList>
    </citation>
    <scope>NUCLEOTIDE SEQUENCE [LARGE SCALE GENOMIC DNA]</scope>
    <source>
        <strain evidence="3">DT92</strain>
    </source>
</reference>
<dbReference type="InterPro" id="IPR048936">
    <property type="entry name" value="MvdD-like_ATPgrasp"/>
</dbReference>
<organism evidence="2 3">
    <name type="scientific">Aquimarina celericrescens</name>
    <dbReference type="NCBI Taxonomy" id="1964542"/>
    <lineage>
        <taxon>Bacteria</taxon>
        <taxon>Pseudomonadati</taxon>
        <taxon>Bacteroidota</taxon>
        <taxon>Flavobacteriia</taxon>
        <taxon>Flavobacteriales</taxon>
        <taxon>Flavobacteriaceae</taxon>
        <taxon>Aquimarina</taxon>
    </lineage>
</organism>
<accession>A0ABW5AUE3</accession>
<dbReference type="EMBL" id="JBHUHY010000003">
    <property type="protein sequence ID" value="MFD2186087.1"/>
    <property type="molecule type" value="Genomic_DNA"/>
</dbReference>
<dbReference type="RefSeq" id="WP_378319073.1">
    <property type="nucleotide sequence ID" value="NZ_JBHUHY010000003.1"/>
</dbReference>
<proteinExistence type="predicted"/>
<name>A0ABW5AUE3_9FLAO</name>